<feature type="transmembrane region" description="Helical" evidence="2">
    <location>
        <begin position="1120"/>
        <end position="1141"/>
    </location>
</feature>
<name>U5VUS2_9ACTN</name>
<feature type="transmembrane region" description="Helical" evidence="2">
    <location>
        <begin position="474"/>
        <end position="495"/>
    </location>
</feature>
<feature type="transmembrane region" description="Helical" evidence="2">
    <location>
        <begin position="1425"/>
        <end position="1446"/>
    </location>
</feature>
<feature type="transmembrane region" description="Helical" evidence="2">
    <location>
        <begin position="937"/>
        <end position="958"/>
    </location>
</feature>
<feature type="transmembrane region" description="Helical" evidence="2">
    <location>
        <begin position="678"/>
        <end position="698"/>
    </location>
</feature>
<feature type="transmembrane region" description="Helical" evidence="2">
    <location>
        <begin position="965"/>
        <end position="983"/>
    </location>
</feature>
<feature type="transmembrane region" description="Helical" evidence="2">
    <location>
        <begin position="422"/>
        <end position="443"/>
    </location>
</feature>
<keyword evidence="4" id="KW-1185">Reference proteome</keyword>
<feature type="transmembrane region" description="Helical" evidence="2">
    <location>
        <begin position="608"/>
        <end position="626"/>
    </location>
</feature>
<feature type="transmembrane region" description="Helical" evidence="2">
    <location>
        <begin position="1508"/>
        <end position="1524"/>
    </location>
</feature>
<feature type="compositionally biased region" description="Low complexity" evidence="1">
    <location>
        <begin position="85"/>
        <end position="99"/>
    </location>
</feature>
<accession>U5VUS2</accession>
<feature type="transmembrane region" description="Helical" evidence="2">
    <location>
        <begin position="533"/>
        <end position="553"/>
    </location>
</feature>
<feature type="transmembrane region" description="Helical" evidence="2">
    <location>
        <begin position="1235"/>
        <end position="1257"/>
    </location>
</feature>
<feature type="transmembrane region" description="Helical" evidence="2">
    <location>
        <begin position="894"/>
        <end position="917"/>
    </location>
</feature>
<keyword evidence="2" id="KW-1133">Transmembrane helix</keyword>
<dbReference type="InterPro" id="IPR058062">
    <property type="entry name" value="SCO7613_C"/>
</dbReference>
<dbReference type="KEGG" id="afs:AFR_05560"/>
<feature type="transmembrane region" description="Helical" evidence="2">
    <location>
        <begin position="501"/>
        <end position="521"/>
    </location>
</feature>
<feature type="transmembrane region" description="Helical" evidence="2">
    <location>
        <begin position="1614"/>
        <end position="1630"/>
    </location>
</feature>
<dbReference type="OrthoDB" id="3416299at2"/>
<dbReference type="EMBL" id="CP006272">
    <property type="protein sequence ID" value="AGZ39401.1"/>
    <property type="molecule type" value="Genomic_DNA"/>
</dbReference>
<feature type="transmembrane region" description="Helical" evidence="2">
    <location>
        <begin position="177"/>
        <end position="194"/>
    </location>
</feature>
<feature type="region of interest" description="Disordered" evidence="1">
    <location>
        <begin position="50"/>
        <end position="144"/>
    </location>
</feature>
<dbReference type="Proteomes" id="UP000017746">
    <property type="component" value="Chromosome"/>
</dbReference>
<evidence type="ECO:0000313" key="4">
    <source>
        <dbReference type="Proteomes" id="UP000017746"/>
    </source>
</evidence>
<feature type="transmembrane region" description="Helical" evidence="2">
    <location>
        <begin position="1093"/>
        <end position="1114"/>
    </location>
</feature>
<evidence type="ECO:0000256" key="2">
    <source>
        <dbReference type="SAM" id="Phobius"/>
    </source>
</evidence>
<gene>
    <name evidence="3" type="ORF">AFR_05560</name>
</gene>
<feature type="compositionally biased region" description="Pro residues" evidence="1">
    <location>
        <begin position="106"/>
        <end position="118"/>
    </location>
</feature>
<evidence type="ECO:0000256" key="1">
    <source>
        <dbReference type="SAM" id="MobiDB-lite"/>
    </source>
</evidence>
<dbReference type="PATRIC" id="fig|1246995.3.peg.1128"/>
<feature type="transmembrane region" description="Helical" evidence="2">
    <location>
        <begin position="632"/>
        <end position="649"/>
    </location>
</feature>
<proteinExistence type="predicted"/>
<reference evidence="3 4" key="1">
    <citation type="journal article" date="2014" name="J. Biotechnol.">
        <title>Complete genome sequence of the actinobacterium Actinoplanes friuliensis HAG 010964, producer of the lipopeptide antibiotic friulimycin.</title>
        <authorList>
            <person name="Ruckert C."/>
            <person name="Szczepanowski R."/>
            <person name="Albersmeier A."/>
            <person name="Goesmann A."/>
            <person name="Fischer N."/>
            <person name="Steinkamper A."/>
            <person name="Puhler A."/>
            <person name="Biener R."/>
            <person name="Schwartz D."/>
            <person name="Kalinowski J."/>
        </authorList>
    </citation>
    <scope>NUCLEOTIDE SEQUENCE [LARGE SCALE GENOMIC DNA]</scope>
    <source>
        <strain evidence="3 4">DSM 7358</strain>
    </source>
</reference>
<feature type="transmembrane region" description="Helical" evidence="2">
    <location>
        <begin position="1401"/>
        <end position="1418"/>
    </location>
</feature>
<feature type="transmembrane region" description="Helical" evidence="2">
    <location>
        <begin position="1038"/>
        <end position="1055"/>
    </location>
</feature>
<feature type="transmembrane region" description="Helical" evidence="2">
    <location>
        <begin position="1174"/>
        <end position="1191"/>
    </location>
</feature>
<feature type="transmembrane region" description="Helical" evidence="2">
    <location>
        <begin position="206"/>
        <end position="224"/>
    </location>
</feature>
<feature type="transmembrane region" description="Helical" evidence="2">
    <location>
        <begin position="1013"/>
        <end position="1032"/>
    </location>
</feature>
<dbReference type="RefSeq" id="WP_023358932.1">
    <property type="nucleotide sequence ID" value="NC_022657.1"/>
</dbReference>
<feature type="transmembrane region" description="Helical" evidence="2">
    <location>
        <begin position="1291"/>
        <end position="1309"/>
    </location>
</feature>
<feature type="transmembrane region" description="Helical" evidence="2">
    <location>
        <begin position="746"/>
        <end position="767"/>
    </location>
</feature>
<organism evidence="3 4">
    <name type="scientific">Actinoplanes friuliensis DSM 7358</name>
    <dbReference type="NCBI Taxonomy" id="1246995"/>
    <lineage>
        <taxon>Bacteria</taxon>
        <taxon>Bacillati</taxon>
        <taxon>Actinomycetota</taxon>
        <taxon>Actinomycetes</taxon>
        <taxon>Micromonosporales</taxon>
        <taxon>Micromonosporaceae</taxon>
        <taxon>Actinoplanes</taxon>
    </lineage>
</organism>
<keyword evidence="2" id="KW-0812">Transmembrane</keyword>
<feature type="transmembrane region" description="Helical" evidence="2">
    <location>
        <begin position="1483"/>
        <end position="1502"/>
    </location>
</feature>
<feature type="transmembrane region" description="Helical" evidence="2">
    <location>
        <begin position="1148"/>
        <end position="1168"/>
    </location>
</feature>
<dbReference type="NCBIfam" id="NF047321">
    <property type="entry name" value="SCO7613_CTERM"/>
    <property type="match status" value="1"/>
</dbReference>
<feature type="transmembrane region" description="Helical" evidence="2">
    <location>
        <begin position="805"/>
        <end position="824"/>
    </location>
</feature>
<feature type="compositionally biased region" description="Basic residues" evidence="1">
    <location>
        <begin position="57"/>
        <end position="71"/>
    </location>
</feature>
<feature type="transmembrane region" description="Helical" evidence="2">
    <location>
        <begin position="1536"/>
        <end position="1555"/>
    </location>
</feature>
<dbReference type="eggNOG" id="COG3087">
    <property type="taxonomic scope" value="Bacteria"/>
</dbReference>
<sequence>MAQSQEPDGYDDELARIDASIADLKIRDMAAAKERTQIASKIQAAQFQRDILAHANQQKKRPAKTTRRVRRRPEESTGAPSWSEPGTARTPPPGAATDGVTMLLDDPPPTERPAPPPRPPRRPRVAPLPPEPEAHAPHEPETSSQSVQNILLGLSALVLGVAAIVFAGAASNAVGRAFILAIATAVALGVAPMVSRRGLTSTAETLAAVGLVLLPMTMFALHGSRALGGTAVPSTVFLGITLLISAVASFLYAGVTRLAAPRYATVVAVQPVPPLLAYPAIESPAGWALALTAVALIDLLLLTTVIRKGRLLPRWPLGRPVAGDRETLAEADARQRGADDFAAREDDPADPASYEDAPARPESLPEEPDLIIDGLTGRRRWKWLPTRIFPGPRPAGAPAAGTVPLAPPATPPSAGWLRGLTFGLLCLAAAGAVVYASAALLGADAVIDAVRSGLILVLAALTVSAAARMVDHILARNIAGGVLALAVIAAVARIAAVASPAWTLAAAAAAVALTGAVVRMVPDEVRRGPQYASAGALTLIGLFVAVDALRAAIAPVQAARPIWNADTAAYATRIAEAAGQSGWLLALSALLLTIAAALALPTEYRHEGAVTGVALTALAVPASLGLPWSEAPWPLVLAAIGLGGAGLMAPTRRIAIAHIAAAGVVGLFGAAAALSASWLTAAVLLALAGAGVMVAVAARQIPVRLYAWLIGDWASGAAALAIPGAVVTAVLATSDPGGGPPPTEAVTVPALALGFLAVAGTLTYAAVFQVARREISLPMTGGAGAGAVAMALAALLAPGATAPDIWVGALLLAAAGLLFFAKSLDAGRRADRMVDGPDIAAAAATVAVCGALARVAALAFPEAPLAVAAIVVLIVAFGVRALPEDWRRGPVRGVGAAGIVIVAIAGWQALAGGLRIISAPGPIWASEIGAYSTTPPAGAWQAPVALVIAAVAAAVALPRPAKYDVSALCVALATVGAPAAFGLPWWSPLLIGGAVALAYGMGAVAATDPRAAIARAAVAAVVALHAAGAGLVRPWSTAIALGLITLTGILVAWMARADLTPGSHRQWAETADGDEVVNLALDDTGMPRHRAQIGGAATAAALFAAPGVLAAMAADQGNSAQVVLTAALAGSSVALALLALAARWVPQYLPWATFGLVFGAFVTAIASIPSDYPTALYAAAAALLGVVAELLRGATPAPGLTVAPNRFWGEGGYVRPRWTAIRPSGLRGRWLVDPATGAVVVAALPTALALISIAPALKASLLDPMQQLSAIWEGPVAAVATPASGSVDGTSVLAAVLLTVAAALAALGFGGKPAEAVPVILPGLAITLLIAPIALNAQWPAATSTALIVFTISMLGLALTPPPIATRATLLRTTRNIVFVIGLLAGGAGLAGSLATQQLTLFTLGAAIGVGLVGAIAGRSRHARILGWIFTAVMGQFFVLTVALVAGLTPPWAAFGVLAVGAVLLVLEAAIPRLGLPEYRQEATTVEWSGYASALLAGALAYSSPAHLAALLAAWGAVLGLAATRPGRTPNQRRNLFWLAVGFEIIGIWLFIAIADVALPEAYTLPFAALALLVGILESRQRPDLSSWAAYGPALVAAFVPTIGIVVATDAGDLRELLLLLSAVATLIIGSRMQQQAPVVVGAVATAIATIHFATTLVGPWLVLVPVGVILLFLGATNENRRRTQERLRGALVRMR</sequence>
<feature type="compositionally biased region" description="Basic and acidic residues" evidence="1">
    <location>
        <begin position="132"/>
        <end position="141"/>
    </location>
</feature>
<feature type="transmembrane region" description="Helical" evidence="2">
    <location>
        <begin position="582"/>
        <end position="601"/>
    </location>
</feature>
<feature type="transmembrane region" description="Helical" evidence="2">
    <location>
        <begin position="1316"/>
        <end position="1335"/>
    </location>
</feature>
<feature type="compositionally biased region" description="Basic and acidic residues" evidence="1">
    <location>
        <begin position="332"/>
        <end position="346"/>
    </location>
</feature>
<dbReference type="HOGENOM" id="CLU_242700_0_0_11"/>
<feature type="transmembrane region" description="Helical" evidence="2">
    <location>
        <begin position="863"/>
        <end position="882"/>
    </location>
</feature>
<feature type="region of interest" description="Disordered" evidence="1">
    <location>
        <begin position="332"/>
        <end position="369"/>
    </location>
</feature>
<evidence type="ECO:0000313" key="3">
    <source>
        <dbReference type="EMBL" id="AGZ39401.1"/>
    </source>
</evidence>
<feature type="transmembrane region" description="Helical" evidence="2">
    <location>
        <begin position="654"/>
        <end position="672"/>
    </location>
</feature>
<feature type="transmembrane region" description="Helical" evidence="2">
    <location>
        <begin position="287"/>
        <end position="306"/>
    </location>
</feature>
<feature type="transmembrane region" description="Helical" evidence="2">
    <location>
        <begin position="236"/>
        <end position="255"/>
    </location>
</feature>
<feature type="transmembrane region" description="Helical" evidence="2">
    <location>
        <begin position="705"/>
        <end position="726"/>
    </location>
</feature>
<feature type="transmembrane region" description="Helical" evidence="2">
    <location>
        <begin position="1377"/>
        <end position="1395"/>
    </location>
</feature>
<feature type="transmembrane region" description="Helical" evidence="2">
    <location>
        <begin position="779"/>
        <end position="799"/>
    </location>
</feature>
<feature type="transmembrane region" description="Helical" evidence="2">
    <location>
        <begin position="150"/>
        <end position="171"/>
    </location>
</feature>
<feature type="transmembrane region" description="Helical" evidence="2">
    <location>
        <begin position="836"/>
        <end position="857"/>
    </location>
</feature>
<feature type="transmembrane region" description="Helical" evidence="2">
    <location>
        <begin position="1661"/>
        <end position="1677"/>
    </location>
</feature>
<feature type="transmembrane region" description="Helical" evidence="2">
    <location>
        <begin position="1341"/>
        <end position="1365"/>
    </location>
</feature>
<feature type="transmembrane region" description="Helical" evidence="2">
    <location>
        <begin position="1452"/>
        <end position="1471"/>
    </location>
</feature>
<feature type="transmembrane region" description="Helical" evidence="2">
    <location>
        <begin position="449"/>
        <end position="467"/>
    </location>
</feature>
<dbReference type="STRING" id="1246995.AFR_05560"/>
<feature type="transmembrane region" description="Helical" evidence="2">
    <location>
        <begin position="989"/>
        <end position="1006"/>
    </location>
</feature>
<feature type="transmembrane region" description="Helical" evidence="2">
    <location>
        <begin position="1589"/>
        <end position="1608"/>
    </location>
</feature>
<keyword evidence="2" id="KW-0472">Membrane</keyword>
<protein>
    <submittedName>
        <fullName evidence="3">Uncharacterized protein</fullName>
    </submittedName>
</protein>